<accession>A0A0G0NEI8</accession>
<sequence length="286" mass="32330">MLAIILYIKERFPVSSVLMFAFGFAALTLGLSSSGNIWAFNTQGSIINLFLLSSVFFFFLLRQRAIDEFRDSDHDLKYFPDRPVPRGLVSKKQVLYLGLFALAIEVISAYLVGQKVLGLYLFVFLYSLLMAKDFFIPRWLDKHFTTYFLIHEVIFLLFGMFFVVATSSQIITFTSQTLIILAILTFAPMSIEVLRKFKPRYDKAGKAVKDTYSTVWGRSNALLVLIGLSLTVGLGLTFLKQSYIFVLFSLLIVLVWITIGRKSDTGVIAIGAINFLGFAILANIIW</sequence>
<feature type="transmembrane region" description="Helical" evidence="5">
    <location>
        <begin position="117"/>
        <end position="135"/>
    </location>
</feature>
<feature type="transmembrane region" description="Helical" evidence="5">
    <location>
        <begin position="215"/>
        <end position="236"/>
    </location>
</feature>
<dbReference type="GO" id="GO:0016765">
    <property type="term" value="F:transferase activity, transferring alkyl or aryl (other than methyl) groups"/>
    <property type="evidence" value="ECO:0007669"/>
    <property type="project" value="InterPro"/>
</dbReference>
<evidence type="ECO:0000313" key="6">
    <source>
        <dbReference type="EMBL" id="KKR13913.1"/>
    </source>
</evidence>
<feature type="transmembrane region" description="Helical" evidence="5">
    <location>
        <begin position="266"/>
        <end position="285"/>
    </location>
</feature>
<comment type="subcellular location">
    <subcellularLocation>
        <location evidence="1">Membrane</location>
        <topology evidence="1">Multi-pass membrane protein</topology>
    </subcellularLocation>
</comment>
<dbReference type="EMBL" id="LBWQ01000008">
    <property type="protein sequence ID" value="KKR13913.1"/>
    <property type="molecule type" value="Genomic_DNA"/>
</dbReference>
<feature type="transmembrane region" description="Helical" evidence="5">
    <location>
        <begin position="242"/>
        <end position="259"/>
    </location>
</feature>
<dbReference type="InterPro" id="IPR044878">
    <property type="entry name" value="UbiA_sf"/>
</dbReference>
<evidence type="ECO:0000256" key="3">
    <source>
        <dbReference type="ARBA" id="ARBA00022989"/>
    </source>
</evidence>
<feature type="transmembrane region" description="Helical" evidence="5">
    <location>
        <begin position="37"/>
        <end position="61"/>
    </location>
</feature>
<protein>
    <submittedName>
        <fullName evidence="6">UbiA prenyltransferase</fullName>
    </submittedName>
</protein>
<comment type="caution">
    <text evidence="6">The sequence shown here is derived from an EMBL/GenBank/DDBJ whole genome shotgun (WGS) entry which is preliminary data.</text>
</comment>
<keyword evidence="3 5" id="KW-1133">Transmembrane helix</keyword>
<evidence type="ECO:0000256" key="4">
    <source>
        <dbReference type="ARBA" id="ARBA00023136"/>
    </source>
</evidence>
<dbReference type="Gene3D" id="1.10.357.140">
    <property type="entry name" value="UbiA prenyltransferase"/>
    <property type="match status" value="1"/>
</dbReference>
<evidence type="ECO:0000256" key="2">
    <source>
        <dbReference type="ARBA" id="ARBA00022692"/>
    </source>
</evidence>
<gene>
    <name evidence="6" type="ORF">UT40_C0008G0037</name>
</gene>
<proteinExistence type="predicted"/>
<evidence type="ECO:0000256" key="1">
    <source>
        <dbReference type="ARBA" id="ARBA00004141"/>
    </source>
</evidence>
<keyword evidence="6" id="KW-0808">Transferase</keyword>
<feature type="transmembrane region" description="Helical" evidence="5">
    <location>
        <begin position="147"/>
        <end position="171"/>
    </location>
</feature>
<evidence type="ECO:0000313" key="7">
    <source>
        <dbReference type="Proteomes" id="UP000034690"/>
    </source>
</evidence>
<feature type="transmembrane region" description="Helical" evidence="5">
    <location>
        <begin position="12"/>
        <end position="31"/>
    </location>
</feature>
<dbReference type="InterPro" id="IPR000537">
    <property type="entry name" value="UbiA_prenyltransferase"/>
</dbReference>
<name>A0A0G0NEI8_9BACT</name>
<dbReference type="Proteomes" id="UP000034690">
    <property type="component" value="Unassembled WGS sequence"/>
</dbReference>
<dbReference type="Pfam" id="PF01040">
    <property type="entry name" value="UbiA"/>
    <property type="match status" value="1"/>
</dbReference>
<organism evidence="6 7">
    <name type="scientific">Candidatus Woesebacteria bacterium GW2011_GWA1_39_21b</name>
    <dbReference type="NCBI Taxonomy" id="1618551"/>
    <lineage>
        <taxon>Bacteria</taxon>
        <taxon>Candidatus Woeseibacteriota</taxon>
    </lineage>
</organism>
<keyword evidence="4 5" id="KW-0472">Membrane</keyword>
<feature type="transmembrane region" description="Helical" evidence="5">
    <location>
        <begin position="94"/>
        <end position="111"/>
    </location>
</feature>
<feature type="transmembrane region" description="Helical" evidence="5">
    <location>
        <begin position="177"/>
        <end position="194"/>
    </location>
</feature>
<dbReference type="AlphaFoldDB" id="A0A0G0NEI8"/>
<dbReference type="GO" id="GO:0016020">
    <property type="term" value="C:membrane"/>
    <property type="evidence" value="ECO:0007669"/>
    <property type="project" value="UniProtKB-SubCell"/>
</dbReference>
<reference evidence="6 7" key="1">
    <citation type="journal article" date="2015" name="Nature">
        <title>rRNA introns, odd ribosomes, and small enigmatic genomes across a large radiation of phyla.</title>
        <authorList>
            <person name="Brown C.T."/>
            <person name="Hug L.A."/>
            <person name="Thomas B.C."/>
            <person name="Sharon I."/>
            <person name="Castelle C.J."/>
            <person name="Singh A."/>
            <person name="Wilkins M.J."/>
            <person name="Williams K.H."/>
            <person name="Banfield J.F."/>
        </authorList>
    </citation>
    <scope>NUCLEOTIDE SEQUENCE [LARGE SCALE GENOMIC DNA]</scope>
</reference>
<keyword evidence="2 5" id="KW-0812">Transmembrane</keyword>
<evidence type="ECO:0000256" key="5">
    <source>
        <dbReference type="SAM" id="Phobius"/>
    </source>
</evidence>